<dbReference type="PRINTS" id="PR00332">
    <property type="entry name" value="HISTRIAD"/>
</dbReference>
<dbReference type="Gene3D" id="3.30.428.10">
    <property type="entry name" value="HIT-like"/>
    <property type="match status" value="1"/>
</dbReference>
<dbReference type="InterPro" id="IPR011146">
    <property type="entry name" value="HIT-like"/>
</dbReference>
<evidence type="ECO:0000313" key="5">
    <source>
        <dbReference type="EMBL" id="BBK23502.1"/>
    </source>
</evidence>
<dbReference type="InterPro" id="IPR001310">
    <property type="entry name" value="Histidine_triad_HIT"/>
</dbReference>
<evidence type="ECO:0000256" key="1">
    <source>
        <dbReference type="PIRSR" id="PIRSR601310-1"/>
    </source>
</evidence>
<keyword evidence="6" id="KW-1185">Reference proteome</keyword>
<evidence type="ECO:0000313" key="6">
    <source>
        <dbReference type="Proteomes" id="UP000464754"/>
    </source>
</evidence>
<dbReference type="RefSeq" id="WP_163052325.1">
    <property type="nucleotide sequence ID" value="NZ_AP019695.1"/>
</dbReference>
<sequence>MCIFCDIIEGKIPSATIYEDDKVKAFLDISQVTKGHTLVVPKKHFDNFLECDDETTSHVMKVAKMLGNHILKETGAKGMNILTNVHEVAGQSVMHCHIHLIPRYSEQDALKVEFQESEKQDLDALCAQLQYK</sequence>
<dbReference type="PROSITE" id="PS51084">
    <property type="entry name" value="HIT_2"/>
    <property type="match status" value="1"/>
</dbReference>
<protein>
    <submittedName>
        <fullName evidence="5">Histidine triad protein</fullName>
    </submittedName>
</protein>
<feature type="active site" description="Tele-AMP-histidine intermediate" evidence="1">
    <location>
        <position position="97"/>
    </location>
</feature>
<dbReference type="GO" id="GO:0003824">
    <property type="term" value="F:catalytic activity"/>
    <property type="evidence" value="ECO:0007669"/>
    <property type="project" value="InterPro"/>
</dbReference>
<dbReference type="InterPro" id="IPR039384">
    <property type="entry name" value="HINT"/>
</dbReference>
<dbReference type="GO" id="GO:0009117">
    <property type="term" value="P:nucleotide metabolic process"/>
    <property type="evidence" value="ECO:0007669"/>
    <property type="project" value="TreeGrafter"/>
</dbReference>
<dbReference type="PANTHER" id="PTHR46648:SF1">
    <property type="entry name" value="ADENOSINE 5'-MONOPHOSPHORAMIDASE HNT1"/>
    <property type="match status" value="1"/>
</dbReference>
<dbReference type="Pfam" id="PF01230">
    <property type="entry name" value="HIT"/>
    <property type="match status" value="1"/>
</dbReference>
<dbReference type="CDD" id="cd01277">
    <property type="entry name" value="HINT_subgroup"/>
    <property type="match status" value="1"/>
</dbReference>
<gene>
    <name evidence="5" type="primary">hit</name>
    <name evidence="5" type="ORF">Aargi30884_24050</name>
</gene>
<dbReference type="AlphaFoldDB" id="A0A6N4TN60"/>
<dbReference type="PANTHER" id="PTHR46648">
    <property type="entry name" value="HIT FAMILY PROTEIN 1"/>
    <property type="match status" value="1"/>
</dbReference>
<dbReference type="Proteomes" id="UP000464754">
    <property type="component" value="Chromosome"/>
</dbReference>
<dbReference type="EMBL" id="AP019695">
    <property type="protein sequence ID" value="BBK23502.1"/>
    <property type="molecule type" value="Genomic_DNA"/>
</dbReference>
<feature type="domain" description="HIT" evidence="4">
    <location>
        <begin position="3"/>
        <end position="111"/>
    </location>
</feature>
<feature type="short sequence motif" description="Histidine triad motif" evidence="2 3">
    <location>
        <begin position="95"/>
        <end position="99"/>
    </location>
</feature>
<dbReference type="KEGG" id="aarg:Aargi30884_24050"/>
<evidence type="ECO:0000256" key="3">
    <source>
        <dbReference type="PROSITE-ProRule" id="PRU00464"/>
    </source>
</evidence>
<evidence type="ECO:0000256" key="2">
    <source>
        <dbReference type="PIRSR" id="PIRSR601310-3"/>
    </source>
</evidence>
<name>A0A6N4TN60_9FIRM</name>
<dbReference type="SUPFAM" id="SSF54197">
    <property type="entry name" value="HIT-like"/>
    <property type="match status" value="1"/>
</dbReference>
<organism evidence="5 6">
    <name type="scientific">Amedibacterium intestinale</name>
    <dbReference type="NCBI Taxonomy" id="2583452"/>
    <lineage>
        <taxon>Bacteria</taxon>
        <taxon>Bacillati</taxon>
        <taxon>Bacillota</taxon>
        <taxon>Erysipelotrichia</taxon>
        <taxon>Erysipelotrichales</taxon>
        <taxon>Erysipelotrichaceae</taxon>
        <taxon>Amedibacterium</taxon>
    </lineage>
</organism>
<reference evidence="6" key="1">
    <citation type="submission" date="2019-05" db="EMBL/GenBank/DDBJ databases">
        <title>Complete genome sequencing of Absiella argi strain JCM 30884.</title>
        <authorList>
            <person name="Sakamoto M."/>
            <person name="Murakami T."/>
            <person name="Mori H."/>
        </authorList>
    </citation>
    <scope>NUCLEOTIDE SEQUENCE [LARGE SCALE GENOMIC DNA]</scope>
    <source>
        <strain evidence="6">JCM 30884</strain>
    </source>
</reference>
<proteinExistence type="predicted"/>
<dbReference type="InterPro" id="IPR036265">
    <property type="entry name" value="HIT-like_sf"/>
</dbReference>
<evidence type="ECO:0000259" key="4">
    <source>
        <dbReference type="PROSITE" id="PS51084"/>
    </source>
</evidence>
<accession>A0A6N4TN60</accession>